<dbReference type="EMBL" id="HG994363">
    <property type="protein sequence ID" value="CAF2040549.1"/>
    <property type="molecule type" value="Genomic_DNA"/>
</dbReference>
<dbReference type="Proteomes" id="UP001295469">
    <property type="component" value="Chromosome A09"/>
</dbReference>
<reference evidence="1" key="1">
    <citation type="submission" date="2021-01" db="EMBL/GenBank/DDBJ databases">
        <authorList>
            <consortium name="Genoscope - CEA"/>
            <person name="William W."/>
        </authorList>
    </citation>
    <scope>NUCLEOTIDE SEQUENCE</scope>
</reference>
<name>A0A816NVF4_BRANA</name>
<evidence type="ECO:0000313" key="1">
    <source>
        <dbReference type="EMBL" id="CAF2040549.1"/>
    </source>
</evidence>
<gene>
    <name evidence="1" type="ORF">DARMORV10_A09P17650.1</name>
</gene>
<accession>A0A816NVF4</accession>
<organism evidence="1">
    <name type="scientific">Brassica napus</name>
    <name type="common">Rape</name>
    <dbReference type="NCBI Taxonomy" id="3708"/>
    <lineage>
        <taxon>Eukaryota</taxon>
        <taxon>Viridiplantae</taxon>
        <taxon>Streptophyta</taxon>
        <taxon>Embryophyta</taxon>
        <taxon>Tracheophyta</taxon>
        <taxon>Spermatophyta</taxon>
        <taxon>Magnoliopsida</taxon>
        <taxon>eudicotyledons</taxon>
        <taxon>Gunneridae</taxon>
        <taxon>Pentapetalae</taxon>
        <taxon>rosids</taxon>
        <taxon>malvids</taxon>
        <taxon>Brassicales</taxon>
        <taxon>Brassicaceae</taxon>
        <taxon>Brassiceae</taxon>
        <taxon>Brassica</taxon>
    </lineage>
</organism>
<protein>
    <submittedName>
        <fullName evidence="1">(rape) hypothetical protein</fullName>
    </submittedName>
</protein>
<dbReference type="AlphaFoldDB" id="A0A816NVF4"/>
<proteinExistence type="predicted"/>
<sequence>MKLRRDRHWKLSSSGFTATESLEIAAGRRHGCSSATVGR</sequence>